<sequence length="83" mass="9181">MHPAGWNRLALGVSSLNRLLVVGCFSALVESVEQGPGYYRTNHIAHTQLPTVTDTHAHDVCSIHMLSPERFPATFPISKWPSE</sequence>
<keyword evidence="3" id="KW-1185">Reference proteome</keyword>
<evidence type="ECO:0000313" key="3">
    <source>
        <dbReference type="Proteomes" id="UP000717696"/>
    </source>
</evidence>
<dbReference type="EMBL" id="JAGMUU010000004">
    <property type="protein sequence ID" value="KAH7155565.1"/>
    <property type="molecule type" value="Genomic_DNA"/>
</dbReference>
<dbReference type="AlphaFoldDB" id="A0A9P9JCH2"/>
<protein>
    <recommendedName>
        <fullName evidence="4">Secreted protein</fullName>
    </recommendedName>
</protein>
<accession>A0A9P9JCH2</accession>
<feature type="chain" id="PRO_5040466152" description="Secreted protein" evidence="1">
    <location>
        <begin position="32"/>
        <end position="83"/>
    </location>
</feature>
<feature type="signal peptide" evidence="1">
    <location>
        <begin position="1"/>
        <end position="31"/>
    </location>
</feature>
<evidence type="ECO:0008006" key="4">
    <source>
        <dbReference type="Google" id="ProtNLM"/>
    </source>
</evidence>
<evidence type="ECO:0000256" key="1">
    <source>
        <dbReference type="SAM" id="SignalP"/>
    </source>
</evidence>
<comment type="caution">
    <text evidence="2">The sequence shown here is derived from an EMBL/GenBank/DDBJ whole genome shotgun (WGS) entry which is preliminary data.</text>
</comment>
<reference evidence="2" key="1">
    <citation type="journal article" date="2021" name="Nat. Commun.">
        <title>Genetic determinants of endophytism in the Arabidopsis root mycobiome.</title>
        <authorList>
            <person name="Mesny F."/>
            <person name="Miyauchi S."/>
            <person name="Thiergart T."/>
            <person name="Pickel B."/>
            <person name="Atanasova L."/>
            <person name="Karlsson M."/>
            <person name="Huettel B."/>
            <person name="Barry K.W."/>
            <person name="Haridas S."/>
            <person name="Chen C."/>
            <person name="Bauer D."/>
            <person name="Andreopoulos W."/>
            <person name="Pangilinan J."/>
            <person name="LaButti K."/>
            <person name="Riley R."/>
            <person name="Lipzen A."/>
            <person name="Clum A."/>
            <person name="Drula E."/>
            <person name="Henrissat B."/>
            <person name="Kohler A."/>
            <person name="Grigoriev I.V."/>
            <person name="Martin F.M."/>
            <person name="Hacquard S."/>
        </authorList>
    </citation>
    <scope>NUCLEOTIDE SEQUENCE</scope>
    <source>
        <strain evidence="2">MPI-CAGE-AT-0021</strain>
    </source>
</reference>
<proteinExistence type="predicted"/>
<evidence type="ECO:0000313" key="2">
    <source>
        <dbReference type="EMBL" id="KAH7155565.1"/>
    </source>
</evidence>
<organism evidence="2 3">
    <name type="scientific">Dactylonectria estremocensis</name>
    <dbReference type="NCBI Taxonomy" id="1079267"/>
    <lineage>
        <taxon>Eukaryota</taxon>
        <taxon>Fungi</taxon>
        <taxon>Dikarya</taxon>
        <taxon>Ascomycota</taxon>
        <taxon>Pezizomycotina</taxon>
        <taxon>Sordariomycetes</taxon>
        <taxon>Hypocreomycetidae</taxon>
        <taxon>Hypocreales</taxon>
        <taxon>Nectriaceae</taxon>
        <taxon>Dactylonectria</taxon>
    </lineage>
</organism>
<keyword evidence="1" id="KW-0732">Signal</keyword>
<gene>
    <name evidence="2" type="ORF">B0J13DRAFT_228703</name>
</gene>
<dbReference type="Proteomes" id="UP000717696">
    <property type="component" value="Unassembled WGS sequence"/>
</dbReference>
<name>A0A9P9JCH2_9HYPO</name>